<name>A0ABS7K7B0_9BACI</name>
<dbReference type="EMBL" id="JACWFH010000019">
    <property type="protein sequence ID" value="MBY0098164.1"/>
    <property type="molecule type" value="Genomic_DNA"/>
</dbReference>
<dbReference type="RefSeq" id="WP_221874384.1">
    <property type="nucleotide sequence ID" value="NZ_JACWFH010000019.1"/>
</dbReference>
<reference evidence="2 3" key="1">
    <citation type="submission" date="2020-07" db="EMBL/GenBank/DDBJ databases">
        <title>Fungal Genomes of the International Space Station.</title>
        <authorList>
            <person name="Seuylemezian A."/>
            <person name="Singh N.K."/>
            <person name="Wood J."/>
            <person name="Venkateswaran K."/>
        </authorList>
    </citation>
    <scope>NUCLEOTIDE SEQUENCE [LARGE SCALE GENOMIC DNA]</scope>
    <source>
        <strain evidence="2 3">PL-B2</strain>
    </source>
</reference>
<feature type="transmembrane region" description="Helical" evidence="1">
    <location>
        <begin position="9"/>
        <end position="27"/>
    </location>
</feature>
<dbReference type="Proteomes" id="UP000769780">
    <property type="component" value="Unassembled WGS sequence"/>
</dbReference>
<feature type="transmembrane region" description="Helical" evidence="1">
    <location>
        <begin position="76"/>
        <end position="102"/>
    </location>
</feature>
<accession>A0ABS7K7B0</accession>
<evidence type="ECO:0000256" key="1">
    <source>
        <dbReference type="SAM" id="Phobius"/>
    </source>
</evidence>
<keyword evidence="1" id="KW-0812">Transmembrane</keyword>
<comment type="caution">
    <text evidence="2">The sequence shown here is derived from an EMBL/GenBank/DDBJ whole genome shotgun (WGS) entry which is preliminary data.</text>
</comment>
<evidence type="ECO:0008006" key="4">
    <source>
        <dbReference type="Google" id="ProtNLM"/>
    </source>
</evidence>
<protein>
    <recommendedName>
        <fullName evidence="4">DUF3899 domain-containing protein</fullName>
    </recommendedName>
</protein>
<keyword evidence="1" id="KW-1133">Transmembrane helix</keyword>
<organism evidence="2 3">
    <name type="scientific">Mesobacillus maritimus</name>
    <dbReference type="NCBI Taxonomy" id="1643336"/>
    <lineage>
        <taxon>Bacteria</taxon>
        <taxon>Bacillati</taxon>
        <taxon>Bacillota</taxon>
        <taxon>Bacilli</taxon>
        <taxon>Bacillales</taxon>
        <taxon>Bacillaceae</taxon>
        <taxon>Mesobacillus</taxon>
    </lineage>
</organism>
<keyword evidence="1" id="KW-0472">Membrane</keyword>
<evidence type="ECO:0000313" key="3">
    <source>
        <dbReference type="Proteomes" id="UP000769780"/>
    </source>
</evidence>
<gene>
    <name evidence="2" type="ORF">H0185_15295</name>
</gene>
<proteinExistence type="predicted"/>
<feature type="transmembrane region" description="Helical" evidence="1">
    <location>
        <begin position="33"/>
        <end position="55"/>
    </location>
</feature>
<evidence type="ECO:0000313" key="2">
    <source>
        <dbReference type="EMBL" id="MBY0098164.1"/>
    </source>
</evidence>
<sequence length="103" mass="11363">MKKVIVRTILSAIIISIIVWGASYIFSFSYSEWSFFIGLGLSVGIFFFNSSGGTLSKVTTHHASQSVWKIQKDNELTATVGAVLYGSVLFTIISLLAMIIIYF</sequence>
<keyword evidence="3" id="KW-1185">Reference proteome</keyword>